<dbReference type="PRINTS" id="PR00320">
    <property type="entry name" value="GPROTEINBRPT"/>
</dbReference>
<dbReference type="InterPro" id="IPR020472">
    <property type="entry name" value="WD40_PAC1"/>
</dbReference>
<dbReference type="InterPro" id="IPR015943">
    <property type="entry name" value="WD40/YVTN_repeat-like_dom_sf"/>
</dbReference>
<keyword evidence="1 4" id="KW-0853">WD repeat</keyword>
<dbReference type="InterPro" id="IPR007148">
    <property type="entry name" value="SSU_processome_Utp12"/>
</dbReference>
<evidence type="ECO:0000313" key="8">
    <source>
        <dbReference type="Proteomes" id="UP001431209"/>
    </source>
</evidence>
<feature type="repeat" description="WD" evidence="4">
    <location>
        <begin position="116"/>
        <end position="150"/>
    </location>
</feature>
<dbReference type="Pfam" id="PF25172">
    <property type="entry name" value="Beta-prop_WDR3_2nd"/>
    <property type="match status" value="1"/>
</dbReference>
<keyword evidence="8" id="KW-1185">Reference proteome</keyword>
<dbReference type="GO" id="GO:0030515">
    <property type="term" value="F:snoRNA binding"/>
    <property type="evidence" value="ECO:0007669"/>
    <property type="project" value="TreeGrafter"/>
</dbReference>
<feature type="region of interest" description="Disordered" evidence="5">
    <location>
        <begin position="577"/>
        <end position="652"/>
    </location>
</feature>
<dbReference type="Gene3D" id="2.130.10.10">
    <property type="entry name" value="YVTN repeat-like/Quinoprotein amine dehydrogenase"/>
    <property type="match status" value="3"/>
</dbReference>
<evidence type="ECO:0000256" key="4">
    <source>
        <dbReference type="PROSITE-ProRule" id="PRU00221"/>
    </source>
</evidence>
<feature type="repeat" description="WD" evidence="4">
    <location>
        <begin position="252"/>
        <end position="293"/>
    </location>
</feature>
<dbReference type="SUPFAM" id="SSF50978">
    <property type="entry name" value="WD40 repeat-like"/>
    <property type="match status" value="1"/>
</dbReference>
<accession>A0AAW2YQM3</accession>
<dbReference type="EMBL" id="JAOPGA020000512">
    <property type="protein sequence ID" value="KAL0479198.1"/>
    <property type="molecule type" value="Genomic_DNA"/>
</dbReference>
<dbReference type="PROSITE" id="PS50294">
    <property type="entry name" value="WD_REPEATS_REGION"/>
    <property type="match status" value="3"/>
</dbReference>
<feature type="repeat" description="WD" evidence="4">
    <location>
        <begin position="210"/>
        <end position="251"/>
    </location>
</feature>
<sequence length="652" mass="74624">MFKMVVGTLRNSIEEYIVTNQDKVWIGSLEFASERFGHGTPVRSLVFSHDNTMTASVSSEECRIWNVETGSCIRTLNTGYGLSVLFVPGDKHVIVGTKSGSIELYDLLNGELLQSVKSHKGPVWTMVIRPDKKGIISASSDKTVKFYDFELIQDDNKNTVLHINLQHSLQMNQDVINICASVHSKFLAVALIDNTVKVFYLDSLKFFLSLYGHKLPVNAMSISDDETIIITASADKNVKIWGLDFGDCHRSLFAHTQPIMGVQFIPGTHYFISAGKDGCVKYWDADKYDCIQVIRPEMNHSPLWCAAISSNVVDYDEESNFYEQQGVQFTLPPRLVVSGHERAIFSYIQTDQVLFLEEEKEKQSDKQYEKELANSQQFKDLQSKNDEATHAGIKTIETIRDGEKLMEELDLCMQEEQKWNDYQEAKNRNIAAERPSANPLLMNMTPLAYTWRSLRRVRRSEVDLVLAILPYNYCIYVLNSILQLLKTNHHGVDVEYASKIALVMAQIHQTSIQMDADAFDMMESLSKVIKHKLGSERDTIGYNLSGMKFIQQRITNERQLQIIDDVMNDQVVSYRQNKKNAKAAEKKSQREESQVKRNKKGRNRGLLDAMIEDRDQPQQKKMVETSLDLKKKRARQQEVVSQKKKLKQMVDE</sequence>
<feature type="compositionally biased region" description="Basic and acidic residues" evidence="5">
    <location>
        <begin position="582"/>
        <end position="595"/>
    </location>
</feature>
<dbReference type="CDD" id="cd00200">
    <property type="entry name" value="WD40"/>
    <property type="match status" value="1"/>
</dbReference>
<dbReference type="SMART" id="SM00320">
    <property type="entry name" value="WD40"/>
    <property type="match status" value="6"/>
</dbReference>
<name>A0AAW2YQM3_9EUKA</name>
<evidence type="ECO:0000256" key="3">
    <source>
        <dbReference type="ARBA" id="ARBA00038229"/>
    </source>
</evidence>
<dbReference type="Proteomes" id="UP001431209">
    <property type="component" value="Unassembled WGS sequence"/>
</dbReference>
<evidence type="ECO:0000313" key="7">
    <source>
        <dbReference type="EMBL" id="KAL0479198.1"/>
    </source>
</evidence>
<dbReference type="GO" id="GO:0034388">
    <property type="term" value="C:Pwp2p-containing subcomplex of 90S preribosome"/>
    <property type="evidence" value="ECO:0007669"/>
    <property type="project" value="TreeGrafter"/>
</dbReference>
<dbReference type="InterPro" id="IPR001680">
    <property type="entry name" value="WD40_rpt"/>
</dbReference>
<dbReference type="InterPro" id="IPR036322">
    <property type="entry name" value="WD40_repeat_dom_sf"/>
</dbReference>
<dbReference type="Pfam" id="PF04003">
    <property type="entry name" value="Utp12"/>
    <property type="match status" value="1"/>
</dbReference>
<feature type="compositionally biased region" description="Basic residues" evidence="5">
    <location>
        <begin position="642"/>
        <end position="652"/>
    </location>
</feature>
<comment type="similarity">
    <text evidence="3">Belongs to the WD repeat WDR3/UTP12 family.</text>
</comment>
<dbReference type="InterPro" id="IPR051570">
    <property type="entry name" value="TBC1_cilium_biogenesis"/>
</dbReference>
<feature type="domain" description="Small-subunit processome Utp12" evidence="6">
    <location>
        <begin position="452"/>
        <end position="552"/>
    </location>
</feature>
<feature type="repeat" description="WD" evidence="4">
    <location>
        <begin position="35"/>
        <end position="75"/>
    </location>
</feature>
<evidence type="ECO:0000259" key="6">
    <source>
        <dbReference type="Pfam" id="PF04003"/>
    </source>
</evidence>
<keyword evidence="2" id="KW-0677">Repeat</keyword>
<protein>
    <submittedName>
        <fullName evidence="7">U3 small nucleolar RNA-associated protein</fullName>
    </submittedName>
</protein>
<evidence type="ECO:0000256" key="1">
    <source>
        <dbReference type="ARBA" id="ARBA00022574"/>
    </source>
</evidence>
<evidence type="ECO:0000256" key="2">
    <source>
        <dbReference type="ARBA" id="ARBA00022737"/>
    </source>
</evidence>
<dbReference type="PROSITE" id="PS50082">
    <property type="entry name" value="WD_REPEATS_2"/>
    <property type="match status" value="4"/>
</dbReference>
<feature type="compositionally biased region" description="Basic and acidic residues" evidence="5">
    <location>
        <begin position="611"/>
        <end position="629"/>
    </location>
</feature>
<dbReference type="GO" id="GO:0030490">
    <property type="term" value="P:maturation of SSU-rRNA"/>
    <property type="evidence" value="ECO:0007669"/>
    <property type="project" value="TreeGrafter"/>
</dbReference>
<organism evidence="7 8">
    <name type="scientific">Acrasis kona</name>
    <dbReference type="NCBI Taxonomy" id="1008807"/>
    <lineage>
        <taxon>Eukaryota</taxon>
        <taxon>Discoba</taxon>
        <taxon>Heterolobosea</taxon>
        <taxon>Tetramitia</taxon>
        <taxon>Eutetramitia</taxon>
        <taxon>Acrasidae</taxon>
        <taxon>Acrasis</taxon>
    </lineage>
</organism>
<dbReference type="AlphaFoldDB" id="A0AAW2YQM3"/>
<evidence type="ECO:0000256" key="5">
    <source>
        <dbReference type="SAM" id="MobiDB-lite"/>
    </source>
</evidence>
<reference evidence="7 8" key="1">
    <citation type="submission" date="2024-03" db="EMBL/GenBank/DDBJ databases">
        <title>The Acrasis kona genome and developmental transcriptomes reveal deep origins of eukaryotic multicellular pathways.</title>
        <authorList>
            <person name="Sheikh S."/>
            <person name="Fu C.-J."/>
            <person name="Brown M.W."/>
            <person name="Baldauf S.L."/>
        </authorList>
    </citation>
    <scope>NUCLEOTIDE SEQUENCE [LARGE SCALE GENOMIC DNA]</scope>
    <source>
        <strain evidence="7 8">ATCC MYA-3509</strain>
    </source>
</reference>
<dbReference type="PANTHER" id="PTHR19853:SF0">
    <property type="entry name" value="WD REPEAT-CONTAINING PROTEIN 3"/>
    <property type="match status" value="1"/>
</dbReference>
<dbReference type="GO" id="GO:0032040">
    <property type="term" value="C:small-subunit processome"/>
    <property type="evidence" value="ECO:0007669"/>
    <property type="project" value="TreeGrafter"/>
</dbReference>
<dbReference type="FunFam" id="2.130.10.10:FF:000157">
    <property type="entry name" value="WD repeat domain 3"/>
    <property type="match status" value="1"/>
</dbReference>
<proteinExistence type="inferred from homology"/>
<comment type="caution">
    <text evidence="7">The sequence shown here is derived from an EMBL/GenBank/DDBJ whole genome shotgun (WGS) entry which is preliminary data.</text>
</comment>
<gene>
    <name evidence="7" type="ORF">AKO1_008038</name>
</gene>
<dbReference type="PANTHER" id="PTHR19853">
    <property type="entry name" value="WD REPEAT CONTAINING PROTEIN 3 WDR3"/>
    <property type="match status" value="1"/>
</dbReference>